<evidence type="ECO:0000313" key="7">
    <source>
        <dbReference type="EMBL" id="RKD95902.1"/>
    </source>
</evidence>
<dbReference type="OrthoDB" id="15212at2157"/>
<evidence type="ECO:0000256" key="2">
    <source>
        <dbReference type="ARBA" id="ARBA00022692"/>
    </source>
</evidence>
<feature type="transmembrane region" description="Helical" evidence="5">
    <location>
        <begin position="131"/>
        <end position="152"/>
    </location>
</feature>
<evidence type="ECO:0000256" key="4">
    <source>
        <dbReference type="ARBA" id="ARBA00023136"/>
    </source>
</evidence>
<comment type="subcellular location">
    <subcellularLocation>
        <location evidence="1">Endomembrane system</location>
        <topology evidence="1">Multi-pass membrane protein</topology>
    </subcellularLocation>
</comment>
<keyword evidence="8" id="KW-1185">Reference proteome</keyword>
<dbReference type="Proteomes" id="UP000283805">
    <property type="component" value="Unassembled WGS sequence"/>
</dbReference>
<reference evidence="7 8" key="1">
    <citation type="submission" date="2018-09" db="EMBL/GenBank/DDBJ databases">
        <title>Genomic Encyclopedia of Archaeal and Bacterial Type Strains, Phase II (KMG-II): from individual species to whole genera.</title>
        <authorList>
            <person name="Goeker M."/>
        </authorList>
    </citation>
    <scope>NUCLEOTIDE SEQUENCE [LARGE SCALE GENOMIC DNA]</scope>
    <source>
        <strain evidence="7 8">DSM 13151</strain>
    </source>
</reference>
<proteinExistence type="predicted"/>
<dbReference type="Pfam" id="PF17820">
    <property type="entry name" value="PDZ_6"/>
    <property type="match status" value="1"/>
</dbReference>
<keyword evidence="3 5" id="KW-1133">Transmembrane helix</keyword>
<dbReference type="PANTHER" id="PTHR13325:SF3">
    <property type="entry name" value="MEMBRANE-BOUND TRANSCRIPTION FACTOR SITE-2 PROTEASE"/>
    <property type="match status" value="1"/>
</dbReference>
<dbReference type="InterPro" id="IPR008915">
    <property type="entry name" value="Peptidase_M50"/>
</dbReference>
<dbReference type="CDD" id="cd06159">
    <property type="entry name" value="S2P-M50_PDZ_Arch"/>
    <property type="match status" value="1"/>
</dbReference>
<dbReference type="SMART" id="SM00228">
    <property type="entry name" value="PDZ"/>
    <property type="match status" value="1"/>
</dbReference>
<feature type="domain" description="PDZ" evidence="6">
    <location>
        <begin position="271"/>
        <end position="351"/>
    </location>
</feature>
<dbReference type="GO" id="GO:0005737">
    <property type="term" value="C:cytoplasm"/>
    <property type="evidence" value="ECO:0007669"/>
    <property type="project" value="TreeGrafter"/>
</dbReference>
<dbReference type="InterPro" id="IPR001478">
    <property type="entry name" value="PDZ"/>
</dbReference>
<dbReference type="GO" id="GO:0031293">
    <property type="term" value="P:membrane protein intracellular domain proteolysis"/>
    <property type="evidence" value="ECO:0007669"/>
    <property type="project" value="TreeGrafter"/>
</dbReference>
<protein>
    <submittedName>
        <fullName evidence="7">PDZ domain-containing protein</fullName>
    </submittedName>
</protein>
<dbReference type="AlphaFoldDB" id="A0A419WKH3"/>
<dbReference type="InterPro" id="IPR036034">
    <property type="entry name" value="PDZ_sf"/>
</dbReference>
<dbReference type="Pfam" id="PF02163">
    <property type="entry name" value="Peptidase_M50"/>
    <property type="match status" value="1"/>
</dbReference>
<feature type="transmembrane region" description="Helical" evidence="5">
    <location>
        <begin position="587"/>
        <end position="608"/>
    </location>
</feature>
<dbReference type="GO" id="GO:0016020">
    <property type="term" value="C:membrane"/>
    <property type="evidence" value="ECO:0007669"/>
    <property type="project" value="InterPro"/>
</dbReference>
<keyword evidence="4 5" id="KW-0472">Membrane</keyword>
<dbReference type="InterPro" id="IPR041489">
    <property type="entry name" value="PDZ_6"/>
</dbReference>
<dbReference type="RefSeq" id="WP_120245122.1">
    <property type="nucleotide sequence ID" value="NZ_RAPO01000002.1"/>
</dbReference>
<dbReference type="SUPFAM" id="SSF50156">
    <property type="entry name" value="PDZ domain-like"/>
    <property type="match status" value="3"/>
</dbReference>
<evidence type="ECO:0000256" key="5">
    <source>
        <dbReference type="SAM" id="Phobius"/>
    </source>
</evidence>
<evidence type="ECO:0000259" key="6">
    <source>
        <dbReference type="PROSITE" id="PS50106"/>
    </source>
</evidence>
<feature type="transmembrane region" description="Helical" evidence="5">
    <location>
        <begin position="79"/>
        <end position="104"/>
    </location>
</feature>
<feature type="transmembrane region" description="Helical" evidence="5">
    <location>
        <begin position="21"/>
        <end position="39"/>
    </location>
</feature>
<feature type="transmembrane region" description="Helical" evidence="5">
    <location>
        <begin position="202"/>
        <end position="221"/>
    </location>
</feature>
<accession>A0A419WKH3</accession>
<dbReference type="GO" id="GO:0004222">
    <property type="term" value="F:metalloendopeptidase activity"/>
    <property type="evidence" value="ECO:0007669"/>
    <property type="project" value="InterPro"/>
</dbReference>
<evidence type="ECO:0000256" key="3">
    <source>
        <dbReference type="ARBA" id="ARBA00022989"/>
    </source>
</evidence>
<gene>
    <name evidence="7" type="ORF">ATJ93_2765</name>
</gene>
<evidence type="ECO:0000313" key="8">
    <source>
        <dbReference type="Proteomes" id="UP000283805"/>
    </source>
</evidence>
<dbReference type="InterPro" id="IPR001193">
    <property type="entry name" value="MBTPS2"/>
</dbReference>
<dbReference type="PROSITE" id="PS50106">
    <property type="entry name" value="PDZ"/>
    <property type="match status" value="1"/>
</dbReference>
<dbReference type="PANTHER" id="PTHR13325">
    <property type="entry name" value="PROTEASE M50 MEMBRANE-BOUND TRANSCRIPTION FACTOR SITE 2 PROTEASE"/>
    <property type="match status" value="1"/>
</dbReference>
<dbReference type="EMBL" id="RAPO01000002">
    <property type="protein sequence ID" value="RKD95902.1"/>
    <property type="molecule type" value="Genomic_DNA"/>
</dbReference>
<name>A0A419WKH3_9EURY</name>
<organism evidence="7 8">
    <name type="scientific">Halopiger aswanensis</name>
    <dbReference type="NCBI Taxonomy" id="148449"/>
    <lineage>
        <taxon>Archaea</taxon>
        <taxon>Methanobacteriati</taxon>
        <taxon>Methanobacteriota</taxon>
        <taxon>Stenosarchaea group</taxon>
        <taxon>Halobacteria</taxon>
        <taxon>Halobacteriales</taxon>
        <taxon>Natrialbaceae</taxon>
        <taxon>Halopiger</taxon>
    </lineage>
</organism>
<dbReference type="Gene3D" id="2.30.42.10">
    <property type="match status" value="3"/>
</dbReference>
<sequence length="615" mass="64127">MDYGSVAFVALSVPELYGSELLTWVVAGLLLYWAGVIALERADLLPEFIGTQGPMLTFHTKRGRALLDRLARPKRFWRAWANLGIGIALVVMVAMFVFLLIAAIGALSSPQPSSAVQQPRNVLVIPGVNDFLPLSAAPGIVFGLLVGLVVHEGGHGLLCRVEDIDIDSMGIVMLAIIPMGAFVEPDQESSKSASRGGRTRMFAAGVTNNFAITILAFALLFGPVVGSIGLAPGAAVGGVAPDSPADAAEIQPNDRITAINGEPVADNDALEERIEAAEGNQLAVELNGERTVDVERSLLVTATVDSSITGLRTGDSIVAVNGQEVATEAEFLEAIGDDETATLTIDTGDSVEEREVPIGALVTVAEDGPLAEAGAPAGTNFVVTSFNGERTATQSQLNELVGGTDPGDRVTVAGYLNGERVEYEVTLGDRSETTGGGTVGYLVYPNSEISGVSTQALGIQLYPADAYLSVLGGGSGESFGALSDSFLGKIGIALMLPIAGVIEALPYNFAGFAGGIENFYQAQGPLGALGDWPLFALANALFWTGWINVQLGFFNCIPAFPLDGGHILRTSTEAVFSRLPINATRGMVRVVTTSVGLTMLVSFLAMLFGPQLLAG</sequence>
<dbReference type="GO" id="GO:0012505">
    <property type="term" value="C:endomembrane system"/>
    <property type="evidence" value="ECO:0007669"/>
    <property type="project" value="UniProtKB-SubCell"/>
</dbReference>
<comment type="caution">
    <text evidence="7">The sequence shown here is derived from an EMBL/GenBank/DDBJ whole genome shotgun (WGS) entry which is preliminary data.</text>
</comment>
<evidence type="ECO:0000256" key="1">
    <source>
        <dbReference type="ARBA" id="ARBA00004127"/>
    </source>
</evidence>
<keyword evidence="2 5" id="KW-0812">Transmembrane</keyword>